<comment type="similarity">
    <text evidence="7">Belongs to the binding-protein-dependent transport system permease family.</text>
</comment>
<dbReference type="Gene3D" id="1.10.3720.10">
    <property type="entry name" value="MetI-like"/>
    <property type="match status" value="1"/>
</dbReference>
<keyword evidence="10" id="KW-1185">Reference proteome</keyword>
<keyword evidence="4 7" id="KW-0812">Transmembrane</keyword>
<evidence type="ECO:0000256" key="6">
    <source>
        <dbReference type="ARBA" id="ARBA00023136"/>
    </source>
</evidence>
<dbReference type="GO" id="GO:0055085">
    <property type="term" value="P:transmembrane transport"/>
    <property type="evidence" value="ECO:0007669"/>
    <property type="project" value="InterPro"/>
</dbReference>
<evidence type="ECO:0000259" key="8">
    <source>
        <dbReference type="PROSITE" id="PS50928"/>
    </source>
</evidence>
<gene>
    <name evidence="9" type="ORF">Cch01nite_22310</name>
</gene>
<dbReference type="PANTHER" id="PTHR43744:SF12">
    <property type="entry name" value="ABC TRANSPORTER PERMEASE PROTEIN MG189-RELATED"/>
    <property type="match status" value="1"/>
</dbReference>
<dbReference type="SUPFAM" id="SSF161098">
    <property type="entry name" value="MetI-like"/>
    <property type="match status" value="1"/>
</dbReference>
<protein>
    <submittedName>
        <fullName evidence="9">Sugar ABC transporter permease</fullName>
    </submittedName>
</protein>
<comment type="caution">
    <text evidence="9">The sequence shown here is derived from an EMBL/GenBank/DDBJ whole genome shotgun (WGS) entry which is preliminary data.</text>
</comment>
<feature type="transmembrane region" description="Helical" evidence="7">
    <location>
        <begin position="39"/>
        <end position="61"/>
    </location>
</feature>
<dbReference type="Pfam" id="PF00528">
    <property type="entry name" value="BPD_transp_1"/>
    <property type="match status" value="1"/>
</dbReference>
<feature type="transmembrane region" description="Helical" evidence="7">
    <location>
        <begin position="169"/>
        <end position="190"/>
    </location>
</feature>
<sequence>MTTTVAPRPHAGYKSAARGRFAQAANLRTGEKFLSPGRIVAIVALVVMAFAWLLPFLWAVVTSFKSETSAAATPVSWFPKDGFNVDAYTNVLREGNIPLWTWNSLLTATAITLLTLVVSSLAAYALARIDFRGRRWLFWLIIASIIVPPPVLIVPLFYEMLTLNLVDTYWAIILPQLVAPAMVFVLMKFFQQVPIELEDAARIDGAGRLRVFWSIVLPLSRPILAAVGIFVFIAAWNNFLWPFIITSDASLMTLPVGLQTVKSAYGLQYAQTMASAVLAALPLIVVFLFFQRQIIRGFSTTGFGGQ</sequence>
<feature type="transmembrane region" description="Helical" evidence="7">
    <location>
        <begin position="211"/>
        <end position="233"/>
    </location>
</feature>
<evidence type="ECO:0000256" key="7">
    <source>
        <dbReference type="RuleBase" id="RU363032"/>
    </source>
</evidence>
<dbReference type="GO" id="GO:0005886">
    <property type="term" value="C:plasma membrane"/>
    <property type="evidence" value="ECO:0007669"/>
    <property type="project" value="UniProtKB-SubCell"/>
</dbReference>
<dbReference type="RefSeq" id="WP_203753540.1">
    <property type="nucleotide sequence ID" value="NZ_BONK01000007.1"/>
</dbReference>
<dbReference type="InterPro" id="IPR035906">
    <property type="entry name" value="MetI-like_sf"/>
</dbReference>
<feature type="transmembrane region" description="Helical" evidence="7">
    <location>
        <begin position="100"/>
        <end position="124"/>
    </location>
</feature>
<organism evidence="9 10">
    <name type="scientific">Cellulomonas chitinilytica</name>
    <dbReference type="NCBI Taxonomy" id="398759"/>
    <lineage>
        <taxon>Bacteria</taxon>
        <taxon>Bacillati</taxon>
        <taxon>Actinomycetota</taxon>
        <taxon>Actinomycetes</taxon>
        <taxon>Micrococcales</taxon>
        <taxon>Cellulomonadaceae</taxon>
        <taxon>Cellulomonas</taxon>
    </lineage>
</organism>
<dbReference type="PROSITE" id="PS50928">
    <property type="entry name" value="ABC_TM1"/>
    <property type="match status" value="1"/>
</dbReference>
<dbReference type="EMBL" id="BONK01000007">
    <property type="protein sequence ID" value="GIG21507.1"/>
    <property type="molecule type" value="Genomic_DNA"/>
</dbReference>
<evidence type="ECO:0000256" key="3">
    <source>
        <dbReference type="ARBA" id="ARBA00022475"/>
    </source>
</evidence>
<dbReference type="InterPro" id="IPR000515">
    <property type="entry name" value="MetI-like"/>
</dbReference>
<reference evidence="9" key="1">
    <citation type="submission" date="2021-01" db="EMBL/GenBank/DDBJ databases">
        <title>Whole genome shotgun sequence of Cellulomonas chitinilytica NBRC 110799.</title>
        <authorList>
            <person name="Komaki H."/>
            <person name="Tamura T."/>
        </authorList>
    </citation>
    <scope>NUCLEOTIDE SEQUENCE</scope>
    <source>
        <strain evidence="9">NBRC 110799</strain>
    </source>
</reference>
<feature type="transmembrane region" description="Helical" evidence="7">
    <location>
        <begin position="136"/>
        <end position="157"/>
    </location>
</feature>
<evidence type="ECO:0000313" key="9">
    <source>
        <dbReference type="EMBL" id="GIG21507.1"/>
    </source>
</evidence>
<feature type="transmembrane region" description="Helical" evidence="7">
    <location>
        <begin position="270"/>
        <end position="290"/>
    </location>
</feature>
<proteinExistence type="inferred from homology"/>
<accession>A0A919P1F4</accession>
<keyword evidence="3" id="KW-1003">Cell membrane</keyword>
<comment type="subcellular location">
    <subcellularLocation>
        <location evidence="1 7">Cell membrane</location>
        <topology evidence="1 7">Multi-pass membrane protein</topology>
    </subcellularLocation>
</comment>
<evidence type="ECO:0000256" key="5">
    <source>
        <dbReference type="ARBA" id="ARBA00022989"/>
    </source>
</evidence>
<dbReference type="PANTHER" id="PTHR43744">
    <property type="entry name" value="ABC TRANSPORTER PERMEASE PROTEIN MG189-RELATED-RELATED"/>
    <property type="match status" value="1"/>
</dbReference>
<keyword evidence="5 7" id="KW-1133">Transmembrane helix</keyword>
<feature type="domain" description="ABC transmembrane type-1" evidence="8">
    <location>
        <begin position="101"/>
        <end position="290"/>
    </location>
</feature>
<dbReference type="CDD" id="cd06261">
    <property type="entry name" value="TM_PBP2"/>
    <property type="match status" value="1"/>
</dbReference>
<evidence type="ECO:0000256" key="1">
    <source>
        <dbReference type="ARBA" id="ARBA00004651"/>
    </source>
</evidence>
<evidence type="ECO:0000256" key="4">
    <source>
        <dbReference type="ARBA" id="ARBA00022692"/>
    </source>
</evidence>
<keyword evidence="6 7" id="KW-0472">Membrane</keyword>
<name>A0A919P1F4_9CELL</name>
<dbReference type="AlphaFoldDB" id="A0A919P1F4"/>
<evidence type="ECO:0000313" key="10">
    <source>
        <dbReference type="Proteomes" id="UP000632740"/>
    </source>
</evidence>
<evidence type="ECO:0000256" key="2">
    <source>
        <dbReference type="ARBA" id="ARBA00022448"/>
    </source>
</evidence>
<keyword evidence="2 7" id="KW-0813">Transport</keyword>
<dbReference type="Proteomes" id="UP000632740">
    <property type="component" value="Unassembled WGS sequence"/>
</dbReference>